<feature type="transmembrane region" description="Helical" evidence="6">
    <location>
        <begin position="27"/>
        <end position="48"/>
    </location>
</feature>
<feature type="transmembrane region" description="Helical" evidence="6">
    <location>
        <begin position="215"/>
        <end position="240"/>
    </location>
</feature>
<feature type="transmembrane region" description="Helical" evidence="6">
    <location>
        <begin position="83"/>
        <end position="105"/>
    </location>
</feature>
<feature type="transmembrane region" description="Helical" evidence="6">
    <location>
        <begin position="252"/>
        <end position="274"/>
    </location>
</feature>
<dbReference type="EMBL" id="JAGQHS010000071">
    <property type="protein sequence ID" value="MCA9756888.1"/>
    <property type="molecule type" value="Genomic_DNA"/>
</dbReference>
<dbReference type="GO" id="GO:0005886">
    <property type="term" value="C:plasma membrane"/>
    <property type="evidence" value="ECO:0007669"/>
    <property type="project" value="UniProtKB-SubCell"/>
</dbReference>
<evidence type="ECO:0000256" key="3">
    <source>
        <dbReference type="ARBA" id="ARBA00022692"/>
    </source>
</evidence>
<proteinExistence type="predicted"/>
<evidence type="ECO:0000256" key="5">
    <source>
        <dbReference type="ARBA" id="ARBA00023136"/>
    </source>
</evidence>
<gene>
    <name evidence="7" type="ORF">KDA27_13875</name>
</gene>
<keyword evidence="4 6" id="KW-1133">Transmembrane helix</keyword>
<dbReference type="AlphaFoldDB" id="A0A956NFG9"/>
<evidence type="ECO:0000313" key="8">
    <source>
        <dbReference type="Proteomes" id="UP000739538"/>
    </source>
</evidence>
<evidence type="ECO:0000256" key="4">
    <source>
        <dbReference type="ARBA" id="ARBA00022989"/>
    </source>
</evidence>
<feature type="transmembrane region" description="Helical" evidence="6">
    <location>
        <begin position="54"/>
        <end position="76"/>
    </location>
</feature>
<sequence length="294" mass="30408">MIAQVLRISVPYALAAIGGAFSERGGVINIALEGILLTGAFGAAAVTIATGNPWLGVIGGMLAGALLASIHGLVTIWGRADQILSGLALNLLALGATRGGLKILYDSASNSDRFEGVPALGRPDSALLSLLGQPLFLVAVAVTFGAHALLFRTRFGLALRAAGDGPRALDGTGLSVNLHRFGGVLLSGFFGGLAGTWLVMEQHSFTDGMSNGRGYIALAAMIVGKWRPLGAALACLLFGAAETLQIRVDSDVVPTQLLQALPYIVTLVVLAGWIGRAHPPLHLGEPYEREKGRS</sequence>
<evidence type="ECO:0000313" key="7">
    <source>
        <dbReference type="EMBL" id="MCA9756888.1"/>
    </source>
</evidence>
<evidence type="ECO:0000256" key="2">
    <source>
        <dbReference type="ARBA" id="ARBA00022475"/>
    </source>
</evidence>
<dbReference type="Proteomes" id="UP000739538">
    <property type="component" value="Unassembled WGS sequence"/>
</dbReference>
<keyword evidence="5 6" id="KW-0472">Membrane</keyword>
<keyword evidence="3 6" id="KW-0812">Transmembrane</keyword>
<feature type="transmembrane region" description="Helical" evidence="6">
    <location>
        <begin position="125"/>
        <end position="150"/>
    </location>
</feature>
<organism evidence="7 8">
    <name type="scientific">Eiseniibacteriota bacterium</name>
    <dbReference type="NCBI Taxonomy" id="2212470"/>
    <lineage>
        <taxon>Bacteria</taxon>
        <taxon>Candidatus Eiseniibacteriota</taxon>
    </lineage>
</organism>
<comment type="caution">
    <text evidence="7">The sequence shown here is derived from an EMBL/GenBank/DDBJ whole genome shotgun (WGS) entry which is preliminary data.</text>
</comment>
<accession>A0A956NFG9</accession>
<feature type="transmembrane region" description="Helical" evidence="6">
    <location>
        <begin position="181"/>
        <end position="200"/>
    </location>
</feature>
<dbReference type="GO" id="GO:0022857">
    <property type="term" value="F:transmembrane transporter activity"/>
    <property type="evidence" value="ECO:0007669"/>
    <property type="project" value="InterPro"/>
</dbReference>
<reference evidence="7" key="2">
    <citation type="journal article" date="2021" name="Microbiome">
        <title>Successional dynamics and alternative stable states in a saline activated sludge microbial community over 9 years.</title>
        <authorList>
            <person name="Wang Y."/>
            <person name="Ye J."/>
            <person name="Ju F."/>
            <person name="Liu L."/>
            <person name="Boyd J.A."/>
            <person name="Deng Y."/>
            <person name="Parks D.H."/>
            <person name="Jiang X."/>
            <person name="Yin X."/>
            <person name="Woodcroft B.J."/>
            <person name="Tyson G.W."/>
            <person name="Hugenholtz P."/>
            <person name="Polz M.F."/>
            <person name="Zhang T."/>
        </authorList>
    </citation>
    <scope>NUCLEOTIDE SEQUENCE</scope>
    <source>
        <strain evidence="7">HKST-UBA02</strain>
    </source>
</reference>
<evidence type="ECO:0000256" key="1">
    <source>
        <dbReference type="ARBA" id="ARBA00004651"/>
    </source>
</evidence>
<dbReference type="PANTHER" id="PTHR43370">
    <property type="entry name" value="SUGAR ABC TRANSPORTER INTEGRAL MEMBRANE PROTEIN-RELATED"/>
    <property type="match status" value="1"/>
</dbReference>
<dbReference type="PANTHER" id="PTHR43370:SF1">
    <property type="entry name" value="GUANOSINE ABC TRANSPORTER PERMEASE PROTEIN NUPQ"/>
    <property type="match status" value="1"/>
</dbReference>
<evidence type="ECO:0000256" key="6">
    <source>
        <dbReference type="SAM" id="Phobius"/>
    </source>
</evidence>
<dbReference type="CDD" id="cd06580">
    <property type="entry name" value="TM_PBP1_transp_TpRbsC_like"/>
    <property type="match status" value="1"/>
</dbReference>
<dbReference type="Pfam" id="PF02653">
    <property type="entry name" value="BPD_transp_2"/>
    <property type="match status" value="1"/>
</dbReference>
<comment type="subcellular location">
    <subcellularLocation>
        <location evidence="1">Cell membrane</location>
        <topology evidence="1">Multi-pass membrane protein</topology>
    </subcellularLocation>
</comment>
<keyword evidence="2" id="KW-1003">Cell membrane</keyword>
<name>A0A956NFG9_UNCEI</name>
<dbReference type="InterPro" id="IPR001851">
    <property type="entry name" value="ABC_transp_permease"/>
</dbReference>
<protein>
    <submittedName>
        <fullName evidence="7">ABC transporter permease</fullName>
    </submittedName>
</protein>
<reference evidence="7" key="1">
    <citation type="submission" date="2020-04" db="EMBL/GenBank/DDBJ databases">
        <authorList>
            <person name="Zhang T."/>
        </authorList>
    </citation>
    <scope>NUCLEOTIDE SEQUENCE</scope>
    <source>
        <strain evidence="7">HKST-UBA02</strain>
    </source>
</reference>